<reference evidence="2 3" key="1">
    <citation type="journal article" date="2009" name="Appl. Environ. Microbiol.">
        <title>Rhizobium sp. strain NGR234 possesses a remarkable number of secretion systems.</title>
        <authorList>
            <person name="Schmeisser C."/>
            <person name="Liesegang H."/>
            <person name="Krysciak D."/>
            <person name="Bakkou N."/>
            <person name="Le Quere A."/>
            <person name="Wollherr A."/>
            <person name="Heinemeyer I."/>
            <person name="Morgenstern B."/>
            <person name="Pommerening-Roeser A."/>
            <person name="Flores M."/>
            <person name="Palacios R."/>
            <person name="Brenner S."/>
            <person name="Gottschalk G."/>
            <person name="Schmitz R.A."/>
            <person name="Broughton W.J."/>
            <person name="Perret X."/>
            <person name="Strittmatter A.W."/>
            <person name="Streit W.R."/>
        </authorList>
    </citation>
    <scope>NUCLEOTIDE SEQUENCE [LARGE SCALE GENOMIC DNA]</scope>
    <source>
        <strain evidence="3">NBRC 101917 / NGR234</strain>
    </source>
</reference>
<evidence type="ECO:0000313" key="3">
    <source>
        <dbReference type="Proteomes" id="UP000001054"/>
    </source>
</evidence>
<feature type="region of interest" description="Disordered" evidence="1">
    <location>
        <begin position="75"/>
        <end position="102"/>
    </location>
</feature>
<dbReference type="PATRIC" id="fig|394.7.peg.3018"/>
<organism evidence="2 3">
    <name type="scientific">Sinorhizobium fredii (strain NBRC 101917 / NGR234)</name>
    <dbReference type="NCBI Taxonomy" id="394"/>
    <lineage>
        <taxon>Bacteria</taxon>
        <taxon>Pseudomonadati</taxon>
        <taxon>Pseudomonadota</taxon>
        <taxon>Alphaproteobacteria</taxon>
        <taxon>Hyphomicrobiales</taxon>
        <taxon>Rhizobiaceae</taxon>
        <taxon>Sinorhizobium/Ensifer group</taxon>
        <taxon>Sinorhizobium</taxon>
    </lineage>
</organism>
<dbReference type="AlphaFoldDB" id="C3MFW6"/>
<accession>C3MFW6</accession>
<dbReference type="KEGG" id="rhi:NGR_c02170"/>
<feature type="region of interest" description="Disordered" evidence="1">
    <location>
        <begin position="1"/>
        <end position="52"/>
    </location>
</feature>
<evidence type="ECO:0000313" key="2">
    <source>
        <dbReference type="EMBL" id="ACP24017.1"/>
    </source>
</evidence>
<evidence type="ECO:0000256" key="1">
    <source>
        <dbReference type="SAM" id="MobiDB-lite"/>
    </source>
</evidence>
<name>C3MFW6_SINFN</name>
<protein>
    <submittedName>
        <fullName evidence="2">Uncharacterized protein</fullName>
    </submittedName>
</protein>
<proteinExistence type="predicted"/>
<keyword evidence="3" id="KW-1185">Reference proteome</keyword>
<gene>
    <name evidence="2" type="ordered locus">NGR_c02170</name>
</gene>
<dbReference type="HOGENOM" id="CLU_1757357_0_0_5"/>
<dbReference type="Proteomes" id="UP000001054">
    <property type="component" value="Chromosome"/>
</dbReference>
<sequence length="148" mass="15658">MRGHHFTLSPTCPRRTSGFGRSLKPINRPGGQAPLRRIGSRGADPSPRAAEGIRQCSGPAVAHTRGGLFSGVVAQHSAPPMPLRKSPKSAAEGTSGGVLDVPPWHMRITDDLGRNLLGANVLTGIAPEQTAHEYMRLAKADQQERSAA</sequence>
<dbReference type="EMBL" id="CP001389">
    <property type="protein sequence ID" value="ACP24017.1"/>
    <property type="molecule type" value="Genomic_DNA"/>
</dbReference>